<gene>
    <name evidence="6" type="ORF">C2E21_2971</name>
</gene>
<keyword evidence="3" id="KW-0862">Zinc</keyword>
<dbReference type="GO" id="GO:0008270">
    <property type="term" value="F:zinc ion binding"/>
    <property type="evidence" value="ECO:0007669"/>
    <property type="project" value="UniProtKB-KW"/>
</dbReference>
<dbReference type="EMBL" id="LHPG02000005">
    <property type="protein sequence ID" value="PRW58314.1"/>
    <property type="molecule type" value="Genomic_DNA"/>
</dbReference>
<evidence type="ECO:0000256" key="4">
    <source>
        <dbReference type="PROSITE-ProRule" id="PRU00134"/>
    </source>
</evidence>
<dbReference type="OrthoDB" id="550206at2759"/>
<evidence type="ECO:0000256" key="1">
    <source>
        <dbReference type="ARBA" id="ARBA00022723"/>
    </source>
</evidence>
<accession>A0A2P6TW82</accession>
<feature type="domain" description="MYND-type" evidence="5">
    <location>
        <begin position="143"/>
        <end position="181"/>
    </location>
</feature>
<evidence type="ECO:0000313" key="6">
    <source>
        <dbReference type="EMBL" id="PRW58314.1"/>
    </source>
</evidence>
<dbReference type="PANTHER" id="PTHR10237:SF14">
    <property type="entry name" value="MYND-TYPE DOMAIN-CONTAINING PROTEIN"/>
    <property type="match status" value="1"/>
</dbReference>
<dbReference type="AlphaFoldDB" id="A0A2P6TW82"/>
<dbReference type="Gene3D" id="6.10.140.2220">
    <property type="match status" value="1"/>
</dbReference>
<dbReference type="Pfam" id="PF01753">
    <property type="entry name" value="zf-MYND"/>
    <property type="match status" value="1"/>
</dbReference>
<keyword evidence="1" id="KW-0479">Metal-binding</keyword>
<dbReference type="InterPro" id="IPR002893">
    <property type="entry name" value="Znf_MYND"/>
</dbReference>
<dbReference type="InterPro" id="IPR024119">
    <property type="entry name" value="TF_DEAF-1"/>
</dbReference>
<sequence length="186" mass="19835">MSGSSFFEDRLAAAQVLPADHRSPDVAAFLSVVDLAGKAASVYAAQQPQEQLGGGMHYQQRGRGAGAAEACPEPGTGAGFGILHCQGGISPFQPRCDAKQQRWKNAQQWDEAIVRRHISTAAAKYEAAAQAAMAGPARCRALCAACGTFGPDLMCCARCRSVWYCSKDCQAKHWKKHKAACNQPHS</sequence>
<keyword evidence="2 4" id="KW-0863">Zinc-finger</keyword>
<keyword evidence="7" id="KW-1185">Reference proteome</keyword>
<comment type="caution">
    <text evidence="6">The sequence shown here is derived from an EMBL/GenBank/DDBJ whole genome shotgun (WGS) entry which is preliminary data.</text>
</comment>
<dbReference type="PANTHER" id="PTHR10237">
    <property type="entry name" value="DEFORMED EPIDERMAL AUTOREGULATORY FACTOR 1 HOMOLOG SUPPRESSIN"/>
    <property type="match status" value="1"/>
</dbReference>
<proteinExistence type="predicted"/>
<dbReference type="PROSITE" id="PS50865">
    <property type="entry name" value="ZF_MYND_2"/>
    <property type="match status" value="1"/>
</dbReference>
<dbReference type="GO" id="GO:0000981">
    <property type="term" value="F:DNA-binding transcription factor activity, RNA polymerase II-specific"/>
    <property type="evidence" value="ECO:0007669"/>
    <property type="project" value="TreeGrafter"/>
</dbReference>
<evidence type="ECO:0000256" key="3">
    <source>
        <dbReference type="ARBA" id="ARBA00022833"/>
    </source>
</evidence>
<dbReference type="GO" id="GO:0005634">
    <property type="term" value="C:nucleus"/>
    <property type="evidence" value="ECO:0007669"/>
    <property type="project" value="TreeGrafter"/>
</dbReference>
<dbReference type="Proteomes" id="UP000239899">
    <property type="component" value="Unassembled WGS sequence"/>
</dbReference>
<protein>
    <submittedName>
        <fullName evidence="6">Nitrogen permease regulator 2</fullName>
    </submittedName>
</protein>
<evidence type="ECO:0000256" key="2">
    <source>
        <dbReference type="ARBA" id="ARBA00022771"/>
    </source>
</evidence>
<evidence type="ECO:0000313" key="7">
    <source>
        <dbReference type="Proteomes" id="UP000239899"/>
    </source>
</evidence>
<dbReference type="SUPFAM" id="SSF144232">
    <property type="entry name" value="HIT/MYND zinc finger-like"/>
    <property type="match status" value="1"/>
</dbReference>
<reference evidence="6 7" key="1">
    <citation type="journal article" date="2018" name="Plant J.">
        <title>Genome sequences of Chlorella sorokiniana UTEX 1602 and Micractinium conductrix SAG 241.80: implications to maltose excretion by a green alga.</title>
        <authorList>
            <person name="Arriola M.B."/>
            <person name="Velmurugan N."/>
            <person name="Zhang Y."/>
            <person name="Plunkett M.H."/>
            <person name="Hondzo H."/>
            <person name="Barney B.M."/>
        </authorList>
    </citation>
    <scope>NUCLEOTIDE SEQUENCE [LARGE SCALE GENOMIC DNA]</scope>
    <source>
        <strain evidence="7">UTEX 1602</strain>
    </source>
</reference>
<name>A0A2P6TW82_CHLSO</name>
<organism evidence="6 7">
    <name type="scientific">Chlorella sorokiniana</name>
    <name type="common">Freshwater green alga</name>
    <dbReference type="NCBI Taxonomy" id="3076"/>
    <lineage>
        <taxon>Eukaryota</taxon>
        <taxon>Viridiplantae</taxon>
        <taxon>Chlorophyta</taxon>
        <taxon>core chlorophytes</taxon>
        <taxon>Trebouxiophyceae</taxon>
        <taxon>Chlorellales</taxon>
        <taxon>Chlorellaceae</taxon>
        <taxon>Chlorella clade</taxon>
        <taxon>Chlorella</taxon>
    </lineage>
</organism>
<evidence type="ECO:0000259" key="5">
    <source>
        <dbReference type="PROSITE" id="PS50865"/>
    </source>
</evidence>